<dbReference type="InterPro" id="IPR009057">
    <property type="entry name" value="Homeodomain-like_sf"/>
</dbReference>
<keyword evidence="3 5" id="KW-0238">DNA-binding</keyword>
<dbReference type="InterPro" id="IPR039538">
    <property type="entry name" value="BetI_C"/>
</dbReference>
<dbReference type="InterPro" id="IPR050109">
    <property type="entry name" value="HTH-type_TetR-like_transc_reg"/>
</dbReference>
<accession>A0ABY6BJ51</accession>
<dbReference type="Pfam" id="PF00440">
    <property type="entry name" value="TetR_N"/>
    <property type="match status" value="1"/>
</dbReference>
<dbReference type="Pfam" id="PF13977">
    <property type="entry name" value="TetR_C_6"/>
    <property type="match status" value="1"/>
</dbReference>
<dbReference type="EMBL" id="CP104694">
    <property type="protein sequence ID" value="UXI69870.1"/>
    <property type="molecule type" value="Genomic_DNA"/>
</dbReference>
<proteinExistence type="predicted"/>
<reference evidence="7" key="1">
    <citation type="submission" date="2022-09" db="EMBL/GenBank/DDBJ databases">
        <title>Tahibacter sp. nov., isolated from a fresh water.</title>
        <authorList>
            <person name="Baek J.H."/>
            <person name="Lee J.K."/>
            <person name="Kim J.M."/>
            <person name="Jeon C.O."/>
        </authorList>
    </citation>
    <scope>NUCLEOTIDE SEQUENCE</scope>
    <source>
        <strain evidence="7">W38</strain>
    </source>
</reference>
<dbReference type="SUPFAM" id="SSF48498">
    <property type="entry name" value="Tetracyclin repressor-like, C-terminal domain"/>
    <property type="match status" value="1"/>
</dbReference>
<organism evidence="7 8">
    <name type="scientific">Tahibacter amnicola</name>
    <dbReference type="NCBI Taxonomy" id="2976241"/>
    <lineage>
        <taxon>Bacteria</taxon>
        <taxon>Pseudomonadati</taxon>
        <taxon>Pseudomonadota</taxon>
        <taxon>Gammaproteobacteria</taxon>
        <taxon>Lysobacterales</taxon>
        <taxon>Rhodanobacteraceae</taxon>
        <taxon>Tahibacter</taxon>
    </lineage>
</organism>
<name>A0ABY6BJ51_9GAMM</name>
<keyword evidence="2" id="KW-0805">Transcription regulation</keyword>
<evidence type="ECO:0000256" key="2">
    <source>
        <dbReference type="ARBA" id="ARBA00023015"/>
    </source>
</evidence>
<evidence type="ECO:0000259" key="6">
    <source>
        <dbReference type="PROSITE" id="PS50977"/>
    </source>
</evidence>
<dbReference type="InterPro" id="IPR036271">
    <property type="entry name" value="Tet_transcr_reg_TetR-rel_C_sf"/>
</dbReference>
<dbReference type="Proteomes" id="UP001064632">
    <property type="component" value="Chromosome"/>
</dbReference>
<dbReference type="PRINTS" id="PR00455">
    <property type="entry name" value="HTHTETR"/>
</dbReference>
<dbReference type="PROSITE" id="PS01081">
    <property type="entry name" value="HTH_TETR_1"/>
    <property type="match status" value="1"/>
</dbReference>
<dbReference type="InterPro" id="IPR023772">
    <property type="entry name" value="DNA-bd_HTH_TetR-type_CS"/>
</dbReference>
<dbReference type="SUPFAM" id="SSF46689">
    <property type="entry name" value="Homeodomain-like"/>
    <property type="match status" value="1"/>
</dbReference>
<evidence type="ECO:0000256" key="1">
    <source>
        <dbReference type="ARBA" id="ARBA00022491"/>
    </source>
</evidence>
<feature type="DNA-binding region" description="H-T-H motif" evidence="5">
    <location>
        <begin position="33"/>
        <end position="52"/>
    </location>
</feature>
<keyword evidence="1" id="KW-0678">Repressor</keyword>
<keyword evidence="8" id="KW-1185">Reference proteome</keyword>
<evidence type="ECO:0000313" key="7">
    <source>
        <dbReference type="EMBL" id="UXI69870.1"/>
    </source>
</evidence>
<dbReference type="PANTHER" id="PTHR30055:SF234">
    <property type="entry name" value="HTH-TYPE TRANSCRIPTIONAL REGULATOR BETI"/>
    <property type="match status" value="1"/>
</dbReference>
<dbReference type="Gene3D" id="1.10.357.10">
    <property type="entry name" value="Tetracycline Repressor, domain 2"/>
    <property type="match status" value="1"/>
</dbReference>
<evidence type="ECO:0000256" key="3">
    <source>
        <dbReference type="ARBA" id="ARBA00023125"/>
    </source>
</evidence>
<dbReference type="InterPro" id="IPR001647">
    <property type="entry name" value="HTH_TetR"/>
</dbReference>
<evidence type="ECO:0000256" key="5">
    <source>
        <dbReference type="PROSITE-ProRule" id="PRU00335"/>
    </source>
</evidence>
<keyword evidence="4" id="KW-0804">Transcription</keyword>
<evidence type="ECO:0000256" key="4">
    <source>
        <dbReference type="ARBA" id="ARBA00023163"/>
    </source>
</evidence>
<dbReference type="PROSITE" id="PS50977">
    <property type="entry name" value="HTH_TETR_2"/>
    <property type="match status" value="1"/>
</dbReference>
<sequence>MRRADPQLHQQRRLQILEGAERCFRSKGFHQASMQDIANESGVSMGLLYRYFANKEAIVVSFADSDSAELVSLLAEFAASSSPLELWPGILRRMLKEASEPDYVRITTEVFAEALRNPKLFESLVQSDDTVRRALIDAIKAQQSAGRMVAQLDPIVAADILMGMIDGVGLRACLVRQFKPRAIERHIQDLVRPWFVAPA</sequence>
<evidence type="ECO:0000313" key="8">
    <source>
        <dbReference type="Proteomes" id="UP001064632"/>
    </source>
</evidence>
<dbReference type="RefSeq" id="WP_261696822.1">
    <property type="nucleotide sequence ID" value="NZ_CP104694.1"/>
</dbReference>
<gene>
    <name evidence="7" type="ORF">N4264_09655</name>
</gene>
<feature type="domain" description="HTH tetR-type" evidence="6">
    <location>
        <begin position="10"/>
        <end position="70"/>
    </location>
</feature>
<protein>
    <submittedName>
        <fullName evidence="7">TetR/AcrR family transcriptional regulator</fullName>
    </submittedName>
</protein>
<dbReference type="PANTHER" id="PTHR30055">
    <property type="entry name" value="HTH-TYPE TRANSCRIPTIONAL REGULATOR RUTR"/>
    <property type="match status" value="1"/>
</dbReference>